<proteinExistence type="predicted"/>
<dbReference type="EMBL" id="VEPZ02001209">
    <property type="protein sequence ID" value="KAE8686807.1"/>
    <property type="molecule type" value="Genomic_DNA"/>
</dbReference>
<keyword evidence="2" id="KW-1185">Reference proteome</keyword>
<evidence type="ECO:0000313" key="1">
    <source>
        <dbReference type="EMBL" id="KAE8686807.1"/>
    </source>
</evidence>
<dbReference type="Proteomes" id="UP000436088">
    <property type="component" value="Unassembled WGS sequence"/>
</dbReference>
<comment type="caution">
    <text evidence="1">The sequence shown here is derived from an EMBL/GenBank/DDBJ whole genome shotgun (WGS) entry which is preliminary data.</text>
</comment>
<sequence length="91" mass="10187">MGLLLKAFGVAVNDFLFWSRVRAGHRASAARARVVGNSPEGLHVGSTRLVRALSWSSESIYALARDAWDVVSRWILMTDPTAFMLRRWKLG</sequence>
<reference evidence="1" key="1">
    <citation type="submission" date="2019-09" db="EMBL/GenBank/DDBJ databases">
        <title>Draft genome information of white flower Hibiscus syriacus.</title>
        <authorList>
            <person name="Kim Y.-M."/>
        </authorList>
    </citation>
    <scope>NUCLEOTIDE SEQUENCE [LARGE SCALE GENOMIC DNA]</scope>
    <source>
        <strain evidence="1">YM2019G1</strain>
    </source>
</reference>
<name>A0A6A2Z512_HIBSY</name>
<accession>A0A6A2Z512</accession>
<dbReference type="AlphaFoldDB" id="A0A6A2Z512"/>
<protein>
    <submittedName>
        <fullName evidence="1">Uncharacterized protein</fullName>
    </submittedName>
</protein>
<gene>
    <name evidence="1" type="ORF">F3Y22_tig00111027pilonHSYRG00173</name>
</gene>
<evidence type="ECO:0000313" key="2">
    <source>
        <dbReference type="Proteomes" id="UP000436088"/>
    </source>
</evidence>
<organism evidence="1 2">
    <name type="scientific">Hibiscus syriacus</name>
    <name type="common">Rose of Sharon</name>
    <dbReference type="NCBI Taxonomy" id="106335"/>
    <lineage>
        <taxon>Eukaryota</taxon>
        <taxon>Viridiplantae</taxon>
        <taxon>Streptophyta</taxon>
        <taxon>Embryophyta</taxon>
        <taxon>Tracheophyta</taxon>
        <taxon>Spermatophyta</taxon>
        <taxon>Magnoliopsida</taxon>
        <taxon>eudicotyledons</taxon>
        <taxon>Gunneridae</taxon>
        <taxon>Pentapetalae</taxon>
        <taxon>rosids</taxon>
        <taxon>malvids</taxon>
        <taxon>Malvales</taxon>
        <taxon>Malvaceae</taxon>
        <taxon>Malvoideae</taxon>
        <taxon>Hibiscus</taxon>
    </lineage>
</organism>